<evidence type="ECO:0000313" key="2">
    <source>
        <dbReference type="EMBL" id="RDI69454.1"/>
    </source>
</evidence>
<gene>
    <name evidence="2" type="ORF">DFR76_101995</name>
</gene>
<proteinExistence type="predicted"/>
<organism evidence="2 3">
    <name type="scientific">Nocardia pseudobrasiliensis</name>
    <dbReference type="NCBI Taxonomy" id="45979"/>
    <lineage>
        <taxon>Bacteria</taxon>
        <taxon>Bacillati</taxon>
        <taxon>Actinomycetota</taxon>
        <taxon>Actinomycetes</taxon>
        <taxon>Mycobacteriales</taxon>
        <taxon>Nocardiaceae</taxon>
        <taxon>Nocardia</taxon>
    </lineage>
</organism>
<reference evidence="2 3" key="1">
    <citation type="submission" date="2018-07" db="EMBL/GenBank/DDBJ databases">
        <title>Genomic Encyclopedia of Type Strains, Phase IV (KMG-IV): sequencing the most valuable type-strain genomes for metagenomic binning, comparative biology and taxonomic classification.</title>
        <authorList>
            <person name="Goeker M."/>
        </authorList>
    </citation>
    <scope>NUCLEOTIDE SEQUENCE [LARGE SCALE GENOMIC DNA]</scope>
    <source>
        <strain evidence="2 3">DSM 44290</strain>
    </source>
</reference>
<dbReference type="Proteomes" id="UP000254869">
    <property type="component" value="Unassembled WGS sequence"/>
</dbReference>
<dbReference type="EMBL" id="QQBC01000001">
    <property type="protein sequence ID" value="RDI69454.1"/>
    <property type="molecule type" value="Genomic_DNA"/>
</dbReference>
<evidence type="ECO:0000313" key="3">
    <source>
        <dbReference type="Proteomes" id="UP000254869"/>
    </source>
</evidence>
<comment type="caution">
    <text evidence="2">The sequence shown here is derived from an EMBL/GenBank/DDBJ whole genome shotgun (WGS) entry which is preliminary data.</text>
</comment>
<name>A0A370IIX0_9NOCA</name>
<accession>A0A370IIX0</accession>
<sequence>MTASRVFRSLLRAVPAVLIAVIAAATFAVAGGVASAQAPGIPALPSFSHRLQVGPGESQYTGSVMEGKPEGYAIAAGGGLKLHLEVTSPNNNARVSVAPLIGPMIAAEAPVADWVTDGTDYQVQIVSLDGAAADYTLTVKADPAA</sequence>
<dbReference type="RefSeq" id="WP_067991863.1">
    <property type="nucleotide sequence ID" value="NZ_QQBC01000001.1"/>
</dbReference>
<keyword evidence="3" id="KW-1185">Reference proteome</keyword>
<feature type="signal peptide" evidence="1">
    <location>
        <begin position="1"/>
        <end position="30"/>
    </location>
</feature>
<feature type="chain" id="PRO_5039274265" evidence="1">
    <location>
        <begin position="31"/>
        <end position="145"/>
    </location>
</feature>
<keyword evidence="1" id="KW-0732">Signal</keyword>
<dbReference type="AlphaFoldDB" id="A0A370IIX0"/>
<evidence type="ECO:0000256" key="1">
    <source>
        <dbReference type="SAM" id="SignalP"/>
    </source>
</evidence>
<protein>
    <submittedName>
        <fullName evidence="2">Uncharacterized protein</fullName>
    </submittedName>
</protein>